<feature type="binding site" evidence="11">
    <location>
        <position position="88"/>
    </location>
    <ligand>
        <name>Fe(2+)</name>
        <dbReference type="ChEBI" id="CHEBI:29033"/>
        <note>for iron-dependent acireductone dioxygenase activity</note>
    </ligand>
</feature>
<comment type="catalytic activity">
    <reaction evidence="11">
        <text>1,2-dihydroxy-5-(methylsulfanyl)pent-1-en-3-one + O2 = 3-(methylsulfanyl)propanoate + CO + formate + 2 H(+)</text>
        <dbReference type="Rhea" id="RHEA:14161"/>
        <dbReference type="ChEBI" id="CHEBI:15378"/>
        <dbReference type="ChEBI" id="CHEBI:15379"/>
        <dbReference type="ChEBI" id="CHEBI:15740"/>
        <dbReference type="ChEBI" id="CHEBI:17245"/>
        <dbReference type="ChEBI" id="CHEBI:49016"/>
        <dbReference type="ChEBI" id="CHEBI:49252"/>
        <dbReference type="EC" id="1.13.11.53"/>
    </reaction>
</comment>
<dbReference type="EC" id="1.13.11.53" evidence="11"/>
<dbReference type="InterPro" id="IPR014710">
    <property type="entry name" value="RmlC-like_jellyroll"/>
</dbReference>
<dbReference type="InterPro" id="IPR011051">
    <property type="entry name" value="RmlC_Cupin_sf"/>
</dbReference>
<feature type="binding site" evidence="11">
    <location>
        <position position="94"/>
    </location>
    <ligand>
        <name>Ni(2+)</name>
        <dbReference type="ChEBI" id="CHEBI:49786"/>
        <note>for nickel-dependent acireductone dioxygenase activity</note>
    </ligand>
</feature>
<evidence type="ECO:0000256" key="11">
    <source>
        <dbReference type="HAMAP-Rule" id="MF_03154"/>
    </source>
</evidence>
<name>A0AAJ7E267_9HYME</name>
<feature type="binding site" evidence="11">
    <location>
        <position position="88"/>
    </location>
    <ligand>
        <name>Ni(2+)</name>
        <dbReference type="ChEBI" id="CHEBI:49786"/>
        <note>for nickel-dependent acireductone dioxygenase activity</note>
    </ligand>
</feature>
<keyword evidence="7 11" id="KW-0560">Oxidoreductase</keyword>
<feature type="binding site" evidence="11">
    <location>
        <position position="90"/>
    </location>
    <ligand>
        <name>Fe(2+)</name>
        <dbReference type="ChEBI" id="CHEBI:29033"/>
        <note>for iron-dependent acireductone dioxygenase activity</note>
    </ligand>
</feature>
<comment type="subcellular location">
    <subcellularLocation>
        <location evidence="11">Cytoplasm</location>
    </subcellularLocation>
    <subcellularLocation>
        <location evidence="11">Nucleus</location>
    </subcellularLocation>
</comment>
<sequence length="186" mass="22436">MVRCWYMEESSFDQRLEHHFDPCQYLSLLELFDCTGVECFKVDHESYETDETLKNLRTERGYTFEDEIHFHSGSPNYEEKLQNFYTEHLHTHEEIRLIVAGSGYFDVRDKDDRWIRLKVTAGDLIIIPSGIYHRFTLDVNNYIKAKRYFIGIPIWLPYNRPAEDMFCRKEYLERLEQGFKVERLNA</sequence>
<keyword evidence="6 11" id="KW-0223">Dioxygenase</keyword>
<comment type="cofactor">
    <cofactor evidence="11">
        <name>Fe(2+)</name>
        <dbReference type="ChEBI" id="CHEBI:29033"/>
    </cofactor>
    <cofactor evidence="11">
        <name>Ni(2+)</name>
        <dbReference type="ChEBI" id="CHEBI:49786"/>
    </cofactor>
    <text evidence="11">Binds either 1 Fe or Ni cation per monomer. Iron-binding promotes an acireductone dioxygenase reaction producing 2-keto-4-methylthiobutyrate, while nickel-binding promotes an acireductone dioxygenase reaction producing 3-(methylsulfanyl)propanoate.</text>
</comment>
<dbReference type="GO" id="GO:0005737">
    <property type="term" value="C:cytoplasm"/>
    <property type="evidence" value="ECO:0007669"/>
    <property type="project" value="UniProtKB-SubCell"/>
</dbReference>
<feature type="binding site" evidence="11">
    <location>
        <position position="133"/>
    </location>
    <ligand>
        <name>Ni(2+)</name>
        <dbReference type="ChEBI" id="CHEBI:49786"/>
        <note>for nickel-dependent acireductone dioxygenase activity</note>
    </ligand>
</feature>
<dbReference type="Gene3D" id="2.60.120.10">
    <property type="entry name" value="Jelly Rolls"/>
    <property type="match status" value="1"/>
</dbReference>
<keyword evidence="9 11" id="KW-0486">Methionine biosynthesis</keyword>
<keyword evidence="5 11" id="KW-0479">Metal-binding</keyword>
<dbReference type="GO" id="GO:0010308">
    <property type="term" value="F:acireductone dioxygenase (Ni2+-requiring) activity"/>
    <property type="evidence" value="ECO:0007669"/>
    <property type="project" value="UniProtKB-UniRule"/>
</dbReference>
<dbReference type="Pfam" id="PF03079">
    <property type="entry name" value="ARD"/>
    <property type="match status" value="1"/>
</dbReference>
<proteinExistence type="inferred from homology"/>
<dbReference type="InterPro" id="IPR004313">
    <property type="entry name" value="ARD"/>
</dbReference>
<evidence type="ECO:0000256" key="1">
    <source>
        <dbReference type="ARBA" id="ARBA00000428"/>
    </source>
</evidence>
<gene>
    <name evidence="13" type="primary">LOC105367943</name>
</gene>
<dbReference type="GeneID" id="105367943"/>
<dbReference type="EC" id="1.13.11.54" evidence="11"/>
<dbReference type="GO" id="GO:0016151">
    <property type="term" value="F:nickel cation binding"/>
    <property type="evidence" value="ECO:0007669"/>
    <property type="project" value="UniProtKB-UniRule"/>
</dbReference>
<dbReference type="CDD" id="cd02232">
    <property type="entry name" value="cupin_ARD"/>
    <property type="match status" value="1"/>
</dbReference>
<evidence type="ECO:0000256" key="7">
    <source>
        <dbReference type="ARBA" id="ARBA00023002"/>
    </source>
</evidence>
<dbReference type="CTD" id="55256"/>
<dbReference type="PANTHER" id="PTHR23418">
    <property type="entry name" value="ACIREDUCTONE DIOXYGENASE"/>
    <property type="match status" value="1"/>
</dbReference>
<feature type="binding site" evidence="11">
    <location>
        <position position="90"/>
    </location>
    <ligand>
        <name>Ni(2+)</name>
        <dbReference type="ChEBI" id="CHEBI:49786"/>
        <note>for nickel-dependent acireductone dioxygenase activity</note>
    </ligand>
</feature>
<evidence type="ECO:0000256" key="4">
    <source>
        <dbReference type="ARBA" id="ARBA00022605"/>
    </source>
</evidence>
<evidence type="ECO:0000256" key="9">
    <source>
        <dbReference type="ARBA" id="ARBA00023167"/>
    </source>
</evidence>
<accession>A0AAJ7E267</accession>
<comment type="pathway">
    <text evidence="11">Amino-acid biosynthesis; L-methionine biosynthesis via salvage pathway; L-methionine from S-methyl-5-thio-alpha-D-ribose 1-phosphate: step 5/6.</text>
</comment>
<evidence type="ECO:0000313" key="12">
    <source>
        <dbReference type="Proteomes" id="UP000695007"/>
    </source>
</evidence>
<comment type="catalytic activity">
    <reaction evidence="1 11">
        <text>1,2-dihydroxy-5-(methylsulfanyl)pent-1-en-3-one + O2 = 4-methylsulfanyl-2-oxobutanoate + formate + 2 H(+)</text>
        <dbReference type="Rhea" id="RHEA:24504"/>
        <dbReference type="ChEBI" id="CHEBI:15378"/>
        <dbReference type="ChEBI" id="CHEBI:15379"/>
        <dbReference type="ChEBI" id="CHEBI:15740"/>
        <dbReference type="ChEBI" id="CHEBI:16723"/>
        <dbReference type="ChEBI" id="CHEBI:49252"/>
        <dbReference type="EC" id="1.13.11.54"/>
    </reaction>
</comment>
<keyword evidence="12" id="KW-1185">Reference proteome</keyword>
<dbReference type="FunFam" id="2.60.120.10:FF:000099">
    <property type="entry name" value="1,2-dihydroxy-3-keto-5-methylthiopentene dioxygenase"/>
    <property type="match status" value="1"/>
</dbReference>
<dbReference type="KEGG" id="csol:105367943"/>
<dbReference type="Proteomes" id="UP000695007">
    <property type="component" value="Unplaced"/>
</dbReference>
<evidence type="ECO:0000256" key="10">
    <source>
        <dbReference type="ARBA" id="ARBA00023242"/>
    </source>
</evidence>
<keyword evidence="4 11" id="KW-0028">Amino-acid biosynthesis</keyword>
<dbReference type="AlphaFoldDB" id="A0AAJ7E267"/>
<comment type="similarity">
    <text evidence="11">Belongs to the acireductone dioxygenase (ARD) family.</text>
</comment>
<evidence type="ECO:0000256" key="2">
    <source>
        <dbReference type="ARBA" id="ARBA00022490"/>
    </source>
</evidence>
<keyword evidence="2 11" id="KW-0963">Cytoplasm</keyword>
<dbReference type="RefSeq" id="XP_011505107.1">
    <property type="nucleotide sequence ID" value="XM_011506805.1"/>
</dbReference>
<dbReference type="GO" id="GO:0005506">
    <property type="term" value="F:iron ion binding"/>
    <property type="evidence" value="ECO:0007669"/>
    <property type="project" value="UniProtKB-UniRule"/>
</dbReference>
<dbReference type="InterPro" id="IPR027496">
    <property type="entry name" value="ARD_euk"/>
</dbReference>
<dbReference type="GO" id="GO:0005634">
    <property type="term" value="C:nucleus"/>
    <property type="evidence" value="ECO:0007669"/>
    <property type="project" value="UniProtKB-SubCell"/>
</dbReference>
<feature type="binding site" evidence="11">
    <location>
        <position position="133"/>
    </location>
    <ligand>
        <name>Fe(2+)</name>
        <dbReference type="ChEBI" id="CHEBI:29033"/>
        <note>for iron-dependent acireductone dioxygenase activity</note>
    </ligand>
</feature>
<evidence type="ECO:0000256" key="5">
    <source>
        <dbReference type="ARBA" id="ARBA00022723"/>
    </source>
</evidence>
<feature type="binding site" evidence="11">
    <location>
        <position position="94"/>
    </location>
    <ligand>
        <name>Fe(2+)</name>
        <dbReference type="ChEBI" id="CHEBI:29033"/>
        <note>for iron-dependent acireductone dioxygenase activity</note>
    </ligand>
</feature>
<reference evidence="13" key="1">
    <citation type="submission" date="2025-08" db="UniProtKB">
        <authorList>
            <consortium name="RefSeq"/>
        </authorList>
    </citation>
    <scope>IDENTIFICATION</scope>
</reference>
<evidence type="ECO:0000256" key="6">
    <source>
        <dbReference type="ARBA" id="ARBA00022964"/>
    </source>
</evidence>
<keyword evidence="8 11" id="KW-0408">Iron</keyword>
<comment type="function">
    <text evidence="11">Catalyzes 2 different reactions between oxygen and the acireductone 1,2-dihydroxy-3-keto-5-methylthiopentene (DHK-MTPene) depending upon the metal bound in the active site. Fe-containing acireductone dioxygenase (Fe-ARD) produces formate and 2-keto-4-methylthiobutyrate (KMTB), the alpha-ketoacid precursor of methionine in the methionine recycle pathway. Ni-containing acireductone dioxygenase (Ni-ARD) produces methylthiopropionate, carbon monoxide and formate, and does not lie on the methionine recycle pathway.</text>
</comment>
<dbReference type="GO" id="GO:0019509">
    <property type="term" value="P:L-methionine salvage from methylthioadenosine"/>
    <property type="evidence" value="ECO:0007669"/>
    <property type="project" value="UniProtKB-UniRule"/>
</dbReference>
<organism evidence="12 13">
    <name type="scientific">Ceratosolen solmsi marchali</name>
    <dbReference type="NCBI Taxonomy" id="326594"/>
    <lineage>
        <taxon>Eukaryota</taxon>
        <taxon>Metazoa</taxon>
        <taxon>Ecdysozoa</taxon>
        <taxon>Arthropoda</taxon>
        <taxon>Hexapoda</taxon>
        <taxon>Insecta</taxon>
        <taxon>Pterygota</taxon>
        <taxon>Neoptera</taxon>
        <taxon>Endopterygota</taxon>
        <taxon>Hymenoptera</taxon>
        <taxon>Apocrita</taxon>
        <taxon>Proctotrupomorpha</taxon>
        <taxon>Chalcidoidea</taxon>
        <taxon>Agaonidae</taxon>
        <taxon>Agaoninae</taxon>
        <taxon>Ceratosolen</taxon>
    </lineage>
</organism>
<dbReference type="PANTHER" id="PTHR23418:SF0">
    <property type="entry name" value="ACIREDUCTONE DIOXYGENASE"/>
    <property type="match status" value="1"/>
</dbReference>
<dbReference type="SUPFAM" id="SSF51182">
    <property type="entry name" value="RmlC-like cupins"/>
    <property type="match status" value="1"/>
</dbReference>
<dbReference type="HAMAP" id="MF_03154">
    <property type="entry name" value="Salvage_MtnD_euk"/>
    <property type="match status" value="1"/>
</dbReference>
<evidence type="ECO:0000256" key="3">
    <source>
        <dbReference type="ARBA" id="ARBA00022596"/>
    </source>
</evidence>
<evidence type="ECO:0000313" key="13">
    <source>
        <dbReference type="RefSeq" id="XP_011505107.1"/>
    </source>
</evidence>
<dbReference type="GO" id="GO:0010309">
    <property type="term" value="F:acireductone dioxygenase [iron(II)-requiring] activity"/>
    <property type="evidence" value="ECO:0007669"/>
    <property type="project" value="UniProtKB-UniRule"/>
</dbReference>
<evidence type="ECO:0000256" key="8">
    <source>
        <dbReference type="ARBA" id="ARBA00023004"/>
    </source>
</evidence>
<keyword evidence="10 11" id="KW-0539">Nucleus</keyword>
<protein>
    <recommendedName>
        <fullName evidence="11">Acireductone dioxygenase</fullName>
    </recommendedName>
    <alternativeName>
        <fullName evidence="11">Acireductone dioxygenase (Fe(2+)-requiring)</fullName>
        <shortName evidence="11">ARD'</shortName>
        <shortName evidence="11">Fe-ARD</shortName>
        <ecNumber evidence="11">1.13.11.54</ecNumber>
    </alternativeName>
    <alternativeName>
        <fullName evidence="11">Acireductone dioxygenase (Ni(2+)-requiring)</fullName>
        <shortName evidence="11">ARD</shortName>
        <shortName evidence="11">Ni-ARD</shortName>
        <ecNumber evidence="11">1.13.11.53</ecNumber>
    </alternativeName>
</protein>
<keyword evidence="3 11" id="KW-0533">Nickel</keyword>